<dbReference type="KEGG" id="gry:D7I44_02200"/>
<keyword evidence="3" id="KW-1185">Reference proteome</keyword>
<accession>A0A387BMN2</accession>
<reference evidence="2 3" key="1">
    <citation type="submission" date="2018-09" db="EMBL/GenBank/DDBJ databases">
        <title>Genome sequencing of strain 2DFW10M-5.</title>
        <authorList>
            <person name="Heo J."/>
            <person name="Kim S.-J."/>
            <person name="Kwon S.-W."/>
        </authorList>
    </citation>
    <scope>NUCLEOTIDE SEQUENCE [LARGE SCALE GENOMIC DNA]</scope>
    <source>
        <strain evidence="2 3">2DFW10M-5</strain>
    </source>
</reference>
<organism evidence="2 3">
    <name type="scientific">Gryllotalpicola protaetiae</name>
    <dbReference type="NCBI Taxonomy" id="2419771"/>
    <lineage>
        <taxon>Bacteria</taxon>
        <taxon>Bacillati</taxon>
        <taxon>Actinomycetota</taxon>
        <taxon>Actinomycetes</taxon>
        <taxon>Micrococcales</taxon>
        <taxon>Microbacteriaceae</taxon>
        <taxon>Gryllotalpicola</taxon>
    </lineage>
</organism>
<dbReference type="OrthoDB" id="5118919at2"/>
<sequence>MRRSMPGRRRLQGEGGNASIEFLVAGVVLLIPLVYLGLALAAIQGGSLAVEGAAREAARVYVSATTDASGRASADRAVTVALADRRLPRHDGDLALRCDTAGTDCLRTGTRVTATVRTKVELPFVPPVFGLERVARVPVEATATVPIFRLGAAP</sequence>
<gene>
    <name evidence="2" type="ORF">D7I44_02200</name>
</gene>
<feature type="transmembrane region" description="Helical" evidence="1">
    <location>
        <begin position="20"/>
        <end position="43"/>
    </location>
</feature>
<evidence type="ECO:0000313" key="3">
    <source>
        <dbReference type="Proteomes" id="UP000275069"/>
    </source>
</evidence>
<keyword evidence="1" id="KW-0812">Transmembrane</keyword>
<keyword evidence="1" id="KW-0472">Membrane</keyword>
<name>A0A387BMN2_9MICO</name>
<evidence type="ECO:0008006" key="4">
    <source>
        <dbReference type="Google" id="ProtNLM"/>
    </source>
</evidence>
<dbReference type="AlphaFoldDB" id="A0A387BMN2"/>
<dbReference type="EMBL" id="CP032624">
    <property type="protein sequence ID" value="AYG02459.1"/>
    <property type="molecule type" value="Genomic_DNA"/>
</dbReference>
<evidence type="ECO:0000256" key="1">
    <source>
        <dbReference type="SAM" id="Phobius"/>
    </source>
</evidence>
<keyword evidence="1" id="KW-1133">Transmembrane helix</keyword>
<protein>
    <recommendedName>
        <fullName evidence="4">Pilus assembly protein</fullName>
    </recommendedName>
</protein>
<dbReference type="Proteomes" id="UP000275069">
    <property type="component" value="Chromosome"/>
</dbReference>
<evidence type="ECO:0000313" key="2">
    <source>
        <dbReference type="EMBL" id="AYG02459.1"/>
    </source>
</evidence>
<proteinExistence type="predicted"/>